<comment type="caution">
    <text evidence="1">The sequence shown here is derived from an EMBL/GenBank/DDBJ whole genome shotgun (WGS) entry which is preliminary data.</text>
</comment>
<proteinExistence type="predicted"/>
<accession>A0A6L2JA32</accession>
<evidence type="ECO:0000313" key="1">
    <source>
        <dbReference type="EMBL" id="GEU32514.1"/>
    </source>
</evidence>
<dbReference type="EMBL" id="BKCJ010000363">
    <property type="protein sequence ID" value="GEU32514.1"/>
    <property type="molecule type" value="Genomic_DNA"/>
</dbReference>
<reference evidence="1" key="1">
    <citation type="journal article" date="2019" name="Sci. Rep.">
        <title>Draft genome of Tanacetum cinerariifolium, the natural source of mosquito coil.</title>
        <authorList>
            <person name="Yamashiro T."/>
            <person name="Shiraishi A."/>
            <person name="Satake H."/>
            <person name="Nakayama K."/>
        </authorList>
    </citation>
    <scope>NUCLEOTIDE SEQUENCE</scope>
</reference>
<dbReference type="AlphaFoldDB" id="A0A6L2JA32"/>
<gene>
    <name evidence="1" type="ORF">Tci_004492</name>
</gene>
<protein>
    <submittedName>
        <fullName evidence="1">Uncharacterized protein</fullName>
    </submittedName>
</protein>
<name>A0A6L2JA32_TANCI</name>
<organism evidence="1">
    <name type="scientific">Tanacetum cinerariifolium</name>
    <name type="common">Dalmatian daisy</name>
    <name type="synonym">Chrysanthemum cinerariifolium</name>
    <dbReference type="NCBI Taxonomy" id="118510"/>
    <lineage>
        <taxon>Eukaryota</taxon>
        <taxon>Viridiplantae</taxon>
        <taxon>Streptophyta</taxon>
        <taxon>Embryophyta</taxon>
        <taxon>Tracheophyta</taxon>
        <taxon>Spermatophyta</taxon>
        <taxon>Magnoliopsida</taxon>
        <taxon>eudicotyledons</taxon>
        <taxon>Gunneridae</taxon>
        <taxon>Pentapetalae</taxon>
        <taxon>asterids</taxon>
        <taxon>campanulids</taxon>
        <taxon>Asterales</taxon>
        <taxon>Asteraceae</taxon>
        <taxon>Asteroideae</taxon>
        <taxon>Anthemideae</taxon>
        <taxon>Anthemidinae</taxon>
        <taxon>Tanacetum</taxon>
    </lineage>
</organism>
<sequence length="225" mass="25929">MVYIDVLVYTPPTPHVQTPSSPEWTFGLLPISPSPFIVPLAISLPMILLTVPSPIASPMATLTATISVDEDQFIEVGSQLELYIGILQDHTQRLDTMQPTLFAKIDRDVRELYTRSGVVRDEIFSQIYRFRSLEHEQERTVVTFRALWRLVLALKAWVGCVATRVTDMLWAGYDDHRLVYDMLLQQTALQRELQEMRDRVTVIGVREGPYEAVDDMRFVKVFEYH</sequence>